<gene>
    <name evidence="2" type="ORF">PRLR5076_08820</name>
</gene>
<protein>
    <submittedName>
        <fullName evidence="2">Membrane protein</fullName>
    </submittedName>
</protein>
<sequence length="435" mass="47794">MKKIIIAACLLAVSVSVFAQSGTNSPYSQFGLGLLSDQSTGFNRGMNGVGFGFHDHNQVNVKNPASYSALDSLTFIFDAAVGFQVTNFNENGIKKNAKNADFEYAVGAFRAARHVGVAFGVLPYSNVGYNYSNTANVNAFSSTQSVNPTYSNTYSGDGGAHEVFVGVGWQPVKNFSFGANAGYLWGDIDRSVVNSYSDSYVNTLSKYYKMKVKGYRLTFGAQYTLPLGKKDAVTLGVVYEPGHKTHTDPECLVVSSNSQTSVNDTALYSIKNGISLPDRFGAGLMWSHLNRLKIGFDYQLEKWGSIGMPQYQVTNNVASYSLVGGTMKDRSRFTLGGDYCRGERYRSLFSRIHYRAGLSYVPSYQTINGVDGPKEVSASVGFGIPIINTYNNRSILNITASWINRSATNLIKENTFMFTLGLTFNERWFAKFKVE</sequence>
<reference evidence="2" key="1">
    <citation type="journal article" date="2022" name="Int. J. Syst. Evol. Microbiol.">
        <title>Prevotella lacticifex sp. nov., isolated from the rumen of cows.</title>
        <authorList>
            <person name="Shinkai T."/>
            <person name="Ikeyama N."/>
            <person name="Kumagai M."/>
            <person name="Ohmori H."/>
            <person name="Sakamoto M."/>
            <person name="Ohkuma M."/>
            <person name="Mitsumori M."/>
        </authorList>
    </citation>
    <scope>NUCLEOTIDE SEQUENCE</scope>
    <source>
        <strain evidence="2">R5076</strain>
    </source>
</reference>
<evidence type="ECO:0000313" key="3">
    <source>
        <dbReference type="Proteomes" id="UP000825483"/>
    </source>
</evidence>
<dbReference type="AlphaFoldDB" id="A0A9R1C8M1"/>
<dbReference type="EMBL" id="BPUB01000001">
    <property type="protein sequence ID" value="GJG58031.1"/>
    <property type="molecule type" value="Genomic_DNA"/>
</dbReference>
<dbReference type="SUPFAM" id="SSF56935">
    <property type="entry name" value="Porins"/>
    <property type="match status" value="1"/>
</dbReference>
<dbReference type="RefSeq" id="WP_223927161.1">
    <property type="nucleotide sequence ID" value="NZ_BPTU01000005.1"/>
</dbReference>
<evidence type="ECO:0000313" key="2">
    <source>
        <dbReference type="EMBL" id="GJG58031.1"/>
    </source>
</evidence>
<keyword evidence="1" id="KW-0732">Signal</keyword>
<accession>A0A9R1C8M1</accession>
<feature type="signal peptide" evidence="1">
    <location>
        <begin position="1"/>
        <end position="19"/>
    </location>
</feature>
<evidence type="ECO:0000256" key="1">
    <source>
        <dbReference type="SAM" id="SignalP"/>
    </source>
</evidence>
<keyword evidence="3" id="KW-1185">Reference proteome</keyword>
<comment type="caution">
    <text evidence="2">The sequence shown here is derived from an EMBL/GenBank/DDBJ whole genome shotgun (WGS) entry which is preliminary data.</text>
</comment>
<dbReference type="Proteomes" id="UP000825483">
    <property type="component" value="Unassembled WGS sequence"/>
</dbReference>
<name>A0A9R1C8M1_9BACT</name>
<dbReference type="GeneID" id="72468933"/>
<proteinExistence type="predicted"/>
<dbReference type="Gene3D" id="2.40.160.60">
    <property type="entry name" value="Outer membrane protein transport protein (OMPP1/FadL/TodX)"/>
    <property type="match status" value="1"/>
</dbReference>
<feature type="chain" id="PRO_5040397609" evidence="1">
    <location>
        <begin position="20"/>
        <end position="435"/>
    </location>
</feature>
<organism evidence="2 3">
    <name type="scientific">Prevotella lacticifex</name>
    <dbReference type="NCBI Taxonomy" id="2854755"/>
    <lineage>
        <taxon>Bacteria</taxon>
        <taxon>Pseudomonadati</taxon>
        <taxon>Bacteroidota</taxon>
        <taxon>Bacteroidia</taxon>
        <taxon>Bacteroidales</taxon>
        <taxon>Prevotellaceae</taxon>
        <taxon>Prevotella</taxon>
    </lineage>
</organism>